<keyword evidence="2 7" id="KW-0808">Transferase</keyword>
<reference evidence="12" key="1">
    <citation type="journal article" date="2012" name="Gene">
        <title>A diverse array of creatine kinase and arginine kinase isoform genes is present in the starlet sea anemone Nematostella vectensis, a cnidarian model system for studying developmental evolution.</title>
        <authorList>
            <person name="Uda K."/>
            <person name="Ellington W.R."/>
            <person name="Suzuki T."/>
        </authorList>
    </citation>
    <scope>NUCLEOTIDE SEQUENCE</scope>
</reference>
<feature type="binding site" evidence="7">
    <location>
        <begin position="680"/>
        <end position="685"/>
    </location>
    <ligand>
        <name>ATP</name>
        <dbReference type="ChEBI" id="CHEBI:30616"/>
    </ligand>
</feature>
<keyword evidence="3 7" id="KW-0547">Nucleotide-binding</keyword>
<dbReference type="GO" id="GO:0046314">
    <property type="term" value="P:phosphocreatine biosynthetic process"/>
    <property type="evidence" value="ECO:0007669"/>
    <property type="project" value="InterPro"/>
</dbReference>
<feature type="binding site" evidence="7">
    <location>
        <begin position="328"/>
        <end position="333"/>
    </location>
    <ligand>
        <name>ATP</name>
        <dbReference type="ChEBI" id="CHEBI:30616"/>
    </ligand>
</feature>
<name>I0FXI8_NEMVE</name>
<dbReference type="PROSITE" id="PS51509">
    <property type="entry name" value="PHOSPHAGEN_KINASE_N"/>
    <property type="match status" value="3"/>
</dbReference>
<dbReference type="InterPro" id="IPR022413">
    <property type="entry name" value="ATP-guanido_PTrfase_N"/>
</dbReference>
<dbReference type="SUPFAM" id="SSF48034">
    <property type="entry name" value="Guanido kinase N-terminal domain"/>
    <property type="match status" value="3"/>
</dbReference>
<dbReference type="InterPro" id="IPR036802">
    <property type="entry name" value="ATP-guanido_PTrfase_N_sf"/>
</dbReference>
<evidence type="ECO:0000256" key="2">
    <source>
        <dbReference type="ARBA" id="ARBA00022679"/>
    </source>
</evidence>
<dbReference type="Gene3D" id="3.30.590.10">
    <property type="entry name" value="Glutamine synthetase/guanido kinase, catalytic domain"/>
    <property type="match status" value="3"/>
</dbReference>
<dbReference type="GO" id="GO:0004111">
    <property type="term" value="F:creatine kinase activity"/>
    <property type="evidence" value="ECO:0007669"/>
    <property type="project" value="InterPro"/>
</dbReference>
<evidence type="ECO:0000259" key="11">
    <source>
        <dbReference type="PROSITE" id="PS51510"/>
    </source>
</evidence>
<dbReference type="EMBL" id="AB665524">
    <property type="protein sequence ID" value="BAL73225.1"/>
    <property type="molecule type" value="mRNA"/>
</dbReference>
<dbReference type="Pfam" id="PF02807">
    <property type="entry name" value="ATP-gua_PtransN"/>
    <property type="match status" value="3"/>
</dbReference>
<dbReference type="InterPro" id="IPR022414">
    <property type="entry name" value="ATP-guanido_PTrfase_cat"/>
</dbReference>
<accession>I0FXI8</accession>
<feature type="binding site" evidence="7">
    <location>
        <position position="953"/>
    </location>
    <ligand>
        <name>ATP</name>
        <dbReference type="ChEBI" id="CHEBI:30616"/>
    </ligand>
</feature>
<proteinExistence type="evidence at transcript level"/>
<dbReference type="HOGENOM" id="CLU_019868_2_0_1"/>
<feature type="binding site" evidence="7">
    <location>
        <begin position="652"/>
        <end position="656"/>
    </location>
    <ligand>
        <name>ATP</name>
        <dbReference type="ChEBI" id="CHEBI:30616"/>
    </ligand>
</feature>
<dbReference type="PANTHER" id="PTHR11547">
    <property type="entry name" value="ARGININE OR CREATINE KINASE"/>
    <property type="match status" value="1"/>
</dbReference>
<dbReference type="AlphaFoldDB" id="I0FXI8"/>
<feature type="binding site" evidence="7">
    <location>
        <begin position="142"/>
        <end position="146"/>
    </location>
    <ligand>
        <name>ATP</name>
        <dbReference type="ChEBI" id="CHEBI:30616"/>
    </ligand>
</feature>
<feature type="region of interest" description="Disordered" evidence="9">
    <location>
        <begin position="1"/>
        <end position="22"/>
    </location>
</feature>
<dbReference type="Gene3D" id="1.10.135.10">
    <property type="entry name" value="ATP:guanido phosphotransferase, N-terminal domain"/>
    <property type="match status" value="3"/>
</dbReference>
<keyword evidence="4 7" id="KW-0418">Kinase</keyword>
<evidence type="ECO:0000256" key="9">
    <source>
        <dbReference type="SAM" id="MobiDB-lite"/>
    </source>
</evidence>
<evidence type="ECO:0000256" key="8">
    <source>
        <dbReference type="RuleBase" id="RU000505"/>
    </source>
</evidence>
<dbReference type="PROSITE" id="PS00112">
    <property type="entry name" value="PHOSPHAGEN_KINASE"/>
    <property type="match status" value="3"/>
</dbReference>
<feature type="domain" description="Phosphagen kinase C-terminal" evidence="11">
    <location>
        <begin position="491"/>
        <end position="730"/>
    </location>
</feature>
<evidence type="ECO:0000256" key="1">
    <source>
        <dbReference type="ARBA" id="ARBA00006798"/>
    </source>
</evidence>
<evidence type="ECO:0000256" key="5">
    <source>
        <dbReference type="ARBA" id="ARBA00022840"/>
    </source>
</evidence>
<dbReference type="Pfam" id="PF00217">
    <property type="entry name" value="ATP-gua_Ptrans"/>
    <property type="match status" value="3"/>
</dbReference>
<dbReference type="PROSITE" id="PS51510">
    <property type="entry name" value="PHOSPHAGEN_KINASE_C"/>
    <property type="match status" value="3"/>
</dbReference>
<dbReference type="InterPro" id="IPR014746">
    <property type="entry name" value="Gln_synth/guanido_kin_cat_dom"/>
</dbReference>
<feature type="binding site" evidence="7">
    <location>
        <begin position="1004"/>
        <end position="1008"/>
    </location>
    <ligand>
        <name>ATP</name>
        <dbReference type="ChEBI" id="CHEBI:30616"/>
    </ligand>
</feature>
<dbReference type="GO" id="GO:0004054">
    <property type="term" value="F:arginine kinase activity"/>
    <property type="evidence" value="ECO:0007669"/>
    <property type="project" value="UniProtKB-ARBA"/>
</dbReference>
<feature type="domain" description="Phosphagen kinase C-terminal" evidence="11">
    <location>
        <begin position="139"/>
        <end position="378"/>
    </location>
</feature>
<evidence type="ECO:0000256" key="3">
    <source>
        <dbReference type="ARBA" id="ARBA00022741"/>
    </source>
</evidence>
<dbReference type="InterPro" id="IPR022415">
    <property type="entry name" value="ATP-guanido_PTrfase_AS"/>
</dbReference>
<organism evidence="12">
    <name type="scientific">Nematostella vectensis</name>
    <name type="common">Starlet sea anemone</name>
    <dbReference type="NCBI Taxonomy" id="45351"/>
    <lineage>
        <taxon>Eukaryota</taxon>
        <taxon>Metazoa</taxon>
        <taxon>Cnidaria</taxon>
        <taxon>Anthozoa</taxon>
        <taxon>Hexacorallia</taxon>
        <taxon>Actiniaria</taxon>
        <taxon>Edwardsiidae</taxon>
        <taxon>Nematostella</taxon>
    </lineage>
</organism>
<dbReference type="CDD" id="cd07931">
    <property type="entry name" value="eukaryotic_phosphagen_kinases"/>
    <property type="match status" value="3"/>
</dbReference>
<keyword evidence="5 7" id="KW-0067">ATP-binding</keyword>
<feature type="binding site" evidence="7">
    <location>
        <begin position="846"/>
        <end position="850"/>
    </location>
    <ligand>
        <name>ATP</name>
        <dbReference type="ChEBI" id="CHEBI:30616"/>
    </ligand>
</feature>
<feature type="binding site" evidence="7">
    <location>
        <position position="205"/>
    </location>
    <ligand>
        <name>ATP</name>
        <dbReference type="ChEBI" id="CHEBI:30616"/>
    </ligand>
</feature>
<feature type="binding site" evidence="7">
    <location>
        <begin position="1032"/>
        <end position="1037"/>
    </location>
    <ligand>
        <name>ATP</name>
        <dbReference type="ChEBI" id="CHEBI:30616"/>
    </ligand>
</feature>
<feature type="domain" description="Phosphagen kinase C-terminal" evidence="11">
    <location>
        <begin position="843"/>
        <end position="1081"/>
    </location>
</feature>
<protein>
    <submittedName>
        <fullName evidence="12">Three-domain arginine kinase</fullName>
    </submittedName>
</protein>
<evidence type="ECO:0000256" key="4">
    <source>
        <dbReference type="ARBA" id="ARBA00022777"/>
    </source>
</evidence>
<feature type="binding site" evidence="7">
    <location>
        <position position="557"/>
    </location>
    <ligand>
        <name>ATP</name>
        <dbReference type="ChEBI" id="CHEBI:30616"/>
    </ligand>
</feature>
<dbReference type="SUPFAM" id="SSF55931">
    <property type="entry name" value="Glutamine synthetase/guanido kinase"/>
    <property type="match status" value="3"/>
</dbReference>
<evidence type="ECO:0000256" key="6">
    <source>
        <dbReference type="PROSITE-ProRule" id="PRU00842"/>
    </source>
</evidence>
<feature type="domain" description="Phosphagen kinase N-terminal" evidence="10">
    <location>
        <begin position="730"/>
        <end position="815"/>
    </location>
</feature>
<feature type="binding site" evidence="7">
    <location>
        <position position="601"/>
    </location>
    <ligand>
        <name>ATP</name>
        <dbReference type="ChEBI" id="CHEBI:30616"/>
    </ligand>
</feature>
<dbReference type="InterPro" id="IPR000749">
    <property type="entry name" value="ATP-guanido_PTrfase"/>
</dbReference>
<dbReference type="FunFam" id="1.10.135.10:FF:000003">
    <property type="entry name" value="Three-domain arginine kinase"/>
    <property type="match status" value="3"/>
</dbReference>
<feature type="domain" description="Phosphagen kinase N-terminal" evidence="10">
    <location>
        <begin position="27"/>
        <end position="111"/>
    </location>
</feature>
<evidence type="ECO:0000256" key="7">
    <source>
        <dbReference type="PROSITE-ProRule" id="PRU00843"/>
    </source>
</evidence>
<feature type="binding site" evidence="7">
    <location>
        <position position="249"/>
    </location>
    <ligand>
        <name>ATP</name>
        <dbReference type="ChEBI" id="CHEBI:30616"/>
    </ligand>
</feature>
<comment type="similarity">
    <text evidence="1 6 8">Belongs to the ATP:guanido phosphotransferase family.</text>
</comment>
<feature type="binding site" evidence="7">
    <location>
        <begin position="300"/>
        <end position="304"/>
    </location>
    <ligand>
        <name>ATP</name>
        <dbReference type="ChEBI" id="CHEBI:30616"/>
    </ligand>
</feature>
<evidence type="ECO:0000313" key="12">
    <source>
        <dbReference type="EMBL" id="BAL73225.1"/>
    </source>
</evidence>
<feature type="binding site" evidence="7">
    <location>
        <position position="909"/>
    </location>
    <ligand>
        <name>ATP</name>
        <dbReference type="ChEBI" id="CHEBI:30616"/>
    </ligand>
</feature>
<sequence length="1081" mass="121403">MGLFPSKRGSKSKSASSDPAMEAERCCKENKYPDILQSSKANPNCLLRKYLTKELFEELKEKKSSSGVTLWDCIKSGVVNLDSGTGVYVADEECYQLFAPLLDKIIEDYHAPYKLSDGHKSDMNPEAVDAPNLDPDNDFIRSTRIRVARNLKGYRLTPALEQDKRIELESKIKDVLESLEGDLKGKYYPLSGMDEATRQQLVDDHFLFKKGDRFLEAAGVNREWPEGRGIFHNNDKTFLVWVNEEDQLRIISMEMGSDIGSVFRRLCTAVNELDNKLGFQQLPGHGYLSSCPTNLGTGMRASVHVKIPHASAHPDFQKICDEFHIQARGIHGEHSVSTGADAGVFDISNKRRLGLSEVQCVQDMYNGVKKLLEIEKAAVEAKRNVFPEVLKKPEVKSLMKKYLTEEMFNELKDKKTELGVTLSDCINSGVENLDSGTGIYAGDEESYKLFAPLFDKIIEDYHAPYKLEQKHTSDMNPEKVEAPDLDPEGSFIRSTRIRVARNLKGYALTPALSKKARLEIEEKVKNVFESLTGDLAGKYHPLDGMTEETRQQLVNDHFLFKKGDRFLEAAGVNKLWPEGRGIFHNNDKTFLVWVNEEDQLRIISMEMGSDIGSVFKRLCTAVNEIDKQLGFQHTEEHGYLSSCPTNLGTGMRASVHVKIPHASAHPDFQKICDEFHIQARGIHGEHSVSTGADAGVFDISNKRRLGLSEVQCVQDMYNGVKKLLEIERAAIEEAHLKFPEDLKKPEVKSLLKKYLTEDVFNSLKEKKTSRGAGLYDCINSGVVNLDSGTGVYAADEECYEVFGELFDKIIEDYHAPYKLEENHKSDMDPEKVDAPNLDAEGAFIRSTRIRVARNLKGYALTPGLTRKERVDVESKVVGVLNSLTGDLAGKYYPLSGMDEATRQQLVDDHFLFKKGDRFLEAAGVNKMWPEGRGIFHNNDKTFLVWVNEEDQLRIISMEMGSDIGSVFSRLCRAVNEIDKQLGFAHKETHGYLSGCPTNLGTGMRASVHVKIPKASEHPDFQKICDEFHIQARGIHGEHSVSTGEDAGVFDISNKRRLGLSEVQCVQDMYNGVKKLLEIEKA</sequence>
<dbReference type="GO" id="GO:0005524">
    <property type="term" value="F:ATP binding"/>
    <property type="evidence" value="ECO:0007669"/>
    <property type="project" value="UniProtKB-UniRule"/>
</dbReference>
<evidence type="ECO:0000259" key="10">
    <source>
        <dbReference type="PROSITE" id="PS51509"/>
    </source>
</evidence>
<dbReference type="FunFam" id="3.30.590.10:FF:000006">
    <property type="entry name" value="Arginine kinase 1"/>
    <property type="match status" value="3"/>
</dbReference>
<dbReference type="PANTHER" id="PTHR11547:SF38">
    <property type="entry name" value="ARGININE KINASE 1-RELATED"/>
    <property type="match status" value="1"/>
</dbReference>
<feature type="domain" description="Phosphagen kinase N-terminal" evidence="10">
    <location>
        <begin position="381"/>
        <end position="463"/>
    </location>
</feature>
<feature type="binding site" evidence="7">
    <location>
        <begin position="494"/>
        <end position="498"/>
    </location>
    <ligand>
        <name>ATP</name>
        <dbReference type="ChEBI" id="CHEBI:30616"/>
    </ligand>
</feature>